<accession>A0A6J7K319</accession>
<dbReference type="PANTHER" id="PTHR43525">
    <property type="entry name" value="PROTEIN MALY"/>
    <property type="match status" value="1"/>
</dbReference>
<dbReference type="InterPro" id="IPR015422">
    <property type="entry name" value="PyrdxlP-dep_Trfase_small"/>
</dbReference>
<feature type="domain" description="Aminotransferase class I/classII large" evidence="6">
    <location>
        <begin position="81"/>
        <end position="375"/>
    </location>
</feature>
<dbReference type="InterPro" id="IPR051798">
    <property type="entry name" value="Class-II_PLP-Dep_Aminotrans"/>
</dbReference>
<gene>
    <name evidence="7" type="ORF">UFOPK3837_00368</name>
</gene>
<dbReference type="GO" id="GO:0047804">
    <property type="term" value="F:cysteine-S-conjugate beta-lyase activity"/>
    <property type="evidence" value="ECO:0007669"/>
    <property type="project" value="UniProtKB-EC"/>
</dbReference>
<dbReference type="GO" id="GO:0030170">
    <property type="term" value="F:pyridoxal phosphate binding"/>
    <property type="evidence" value="ECO:0007669"/>
    <property type="project" value="InterPro"/>
</dbReference>
<dbReference type="Gene3D" id="3.40.640.10">
    <property type="entry name" value="Type I PLP-dependent aspartate aminotransferase-like (Major domain)"/>
    <property type="match status" value="1"/>
</dbReference>
<dbReference type="PANTHER" id="PTHR43525:SF2">
    <property type="entry name" value="CYSTATHIONINE BETA-LYASE-RELATED"/>
    <property type="match status" value="1"/>
</dbReference>
<evidence type="ECO:0000256" key="5">
    <source>
        <dbReference type="ARBA" id="ARBA00037974"/>
    </source>
</evidence>
<protein>
    <recommendedName>
        <fullName evidence="2">cysteine-S-conjugate beta-lyase</fullName>
        <ecNumber evidence="2">4.4.1.13</ecNumber>
    </recommendedName>
</protein>
<dbReference type="InterPro" id="IPR004839">
    <property type="entry name" value="Aminotransferase_I/II_large"/>
</dbReference>
<name>A0A6J7K319_9ZZZZ</name>
<dbReference type="Pfam" id="PF00155">
    <property type="entry name" value="Aminotran_1_2"/>
    <property type="match status" value="1"/>
</dbReference>
<dbReference type="EMBL" id="CAFBNO010000008">
    <property type="protein sequence ID" value="CAB4950086.1"/>
    <property type="molecule type" value="Genomic_DNA"/>
</dbReference>
<organism evidence="7">
    <name type="scientific">freshwater metagenome</name>
    <dbReference type="NCBI Taxonomy" id="449393"/>
    <lineage>
        <taxon>unclassified sequences</taxon>
        <taxon>metagenomes</taxon>
        <taxon>ecological metagenomes</taxon>
    </lineage>
</organism>
<dbReference type="Gene3D" id="3.90.1150.10">
    <property type="entry name" value="Aspartate Aminotransferase, domain 1"/>
    <property type="match status" value="1"/>
</dbReference>
<evidence type="ECO:0000259" key="6">
    <source>
        <dbReference type="Pfam" id="PF00155"/>
    </source>
</evidence>
<dbReference type="InterPro" id="IPR015421">
    <property type="entry name" value="PyrdxlP-dep_Trfase_major"/>
</dbReference>
<comment type="cofactor">
    <cofactor evidence="1">
        <name>pyridoxal 5'-phosphate</name>
        <dbReference type="ChEBI" id="CHEBI:597326"/>
    </cofactor>
</comment>
<evidence type="ECO:0000256" key="3">
    <source>
        <dbReference type="ARBA" id="ARBA00022898"/>
    </source>
</evidence>
<dbReference type="CDD" id="cd00609">
    <property type="entry name" value="AAT_like"/>
    <property type="match status" value="1"/>
</dbReference>
<keyword evidence="3" id="KW-0663">Pyridoxal phosphate</keyword>
<evidence type="ECO:0000256" key="1">
    <source>
        <dbReference type="ARBA" id="ARBA00001933"/>
    </source>
</evidence>
<evidence type="ECO:0000313" key="7">
    <source>
        <dbReference type="EMBL" id="CAB4950086.1"/>
    </source>
</evidence>
<dbReference type="InterPro" id="IPR015424">
    <property type="entry name" value="PyrdxlP-dep_Trfase"/>
</dbReference>
<keyword evidence="4" id="KW-0456">Lyase</keyword>
<evidence type="ECO:0000256" key="4">
    <source>
        <dbReference type="ARBA" id="ARBA00023239"/>
    </source>
</evidence>
<proteinExistence type="inferred from homology"/>
<reference evidence="7" key="1">
    <citation type="submission" date="2020-05" db="EMBL/GenBank/DDBJ databases">
        <authorList>
            <person name="Chiriac C."/>
            <person name="Salcher M."/>
            <person name="Ghai R."/>
            <person name="Kavagutti S V."/>
        </authorList>
    </citation>
    <scope>NUCLEOTIDE SEQUENCE</scope>
</reference>
<dbReference type="SUPFAM" id="SSF53383">
    <property type="entry name" value="PLP-dependent transferases"/>
    <property type="match status" value="1"/>
</dbReference>
<evidence type="ECO:0000256" key="2">
    <source>
        <dbReference type="ARBA" id="ARBA00012224"/>
    </source>
</evidence>
<sequence length="379" mass="42296">MSDNKVVAPELSVLRGRHSSKWRRFPEDVIPMHVAEMDFQIAEPIAARIIKMTTENDLGYLGPVPEVAASFEKFAKARWGWQIEPSYLHLATDVGVAVVEFLRTHLKPGEKVIINTPVYSGFYHWLEELEIEPLDVPLITGNHEYLFDFDGLEKAFAAGNRIFLLCNPHNPVGRAFSREELTRLAALARKYDAIVLSDEIHAPLTYGEFVPYLACGEDAAATGVCITSSSKSWNLAGLKAAFILAQSPSIDEMLKVLPEGMHWRTSIVGAFAMAEAFENGTPWLDATLVTLNENRRHLAAELERLLPSVKYHIPEAGYLGWLDISELGLTNEEIFAKARVAFVPGPEMGGDAYQHFARFNFGTSKEIITEALERIQRAL</sequence>
<dbReference type="AlphaFoldDB" id="A0A6J7K319"/>
<dbReference type="EC" id="4.4.1.13" evidence="2"/>
<comment type="similarity">
    <text evidence="5">Belongs to the class-II pyridoxal-phosphate-dependent aminotransferase family. MalY/PatB cystathionine beta-lyase subfamily.</text>
</comment>